<evidence type="ECO:0000256" key="1">
    <source>
        <dbReference type="SAM" id="MobiDB-lite"/>
    </source>
</evidence>
<dbReference type="AlphaFoldDB" id="A0A251V1U0"/>
<evidence type="ECO:0000313" key="2">
    <source>
        <dbReference type="EMBL" id="KAF5811889.1"/>
    </source>
</evidence>
<protein>
    <submittedName>
        <fullName evidence="3">Uncharacterized protein</fullName>
    </submittedName>
</protein>
<reference evidence="2" key="3">
    <citation type="submission" date="2020-06" db="EMBL/GenBank/DDBJ databases">
        <title>Helianthus annuus Genome sequencing and assembly Release 2.</title>
        <authorList>
            <person name="Gouzy J."/>
            <person name="Langlade N."/>
            <person name="Munos S."/>
        </authorList>
    </citation>
    <scope>NUCLEOTIDE SEQUENCE</scope>
    <source>
        <tissue evidence="2">Leaves</tissue>
    </source>
</reference>
<organism evidence="3 4">
    <name type="scientific">Helianthus annuus</name>
    <name type="common">Common sunflower</name>
    <dbReference type="NCBI Taxonomy" id="4232"/>
    <lineage>
        <taxon>Eukaryota</taxon>
        <taxon>Viridiplantae</taxon>
        <taxon>Streptophyta</taxon>
        <taxon>Embryophyta</taxon>
        <taxon>Tracheophyta</taxon>
        <taxon>Spermatophyta</taxon>
        <taxon>Magnoliopsida</taxon>
        <taxon>eudicotyledons</taxon>
        <taxon>Gunneridae</taxon>
        <taxon>Pentapetalae</taxon>
        <taxon>asterids</taxon>
        <taxon>campanulids</taxon>
        <taxon>Asterales</taxon>
        <taxon>Asteraceae</taxon>
        <taxon>Asteroideae</taxon>
        <taxon>Heliantheae alliance</taxon>
        <taxon>Heliantheae</taxon>
        <taxon>Helianthus</taxon>
    </lineage>
</organism>
<evidence type="ECO:0000313" key="4">
    <source>
        <dbReference type="Proteomes" id="UP000215914"/>
    </source>
</evidence>
<proteinExistence type="predicted"/>
<feature type="region of interest" description="Disordered" evidence="1">
    <location>
        <begin position="18"/>
        <end position="48"/>
    </location>
</feature>
<evidence type="ECO:0000313" key="3">
    <source>
        <dbReference type="EMBL" id="OTG29588.1"/>
    </source>
</evidence>
<gene>
    <name evidence="3" type="ORF">HannXRQ_Chr04g0123921</name>
    <name evidence="2" type="ORF">HanXRQr2_Chr04g0186571</name>
</gene>
<dbReference type="InParanoid" id="A0A251V1U0"/>
<keyword evidence="4" id="KW-1185">Reference proteome</keyword>
<dbReference type="EMBL" id="CM007893">
    <property type="protein sequence ID" value="OTG29588.1"/>
    <property type="molecule type" value="Genomic_DNA"/>
</dbReference>
<dbReference type="Gramene" id="mRNA:HanXRQr2_Chr04g0186571">
    <property type="protein sequence ID" value="mRNA:HanXRQr2_Chr04g0186571"/>
    <property type="gene ID" value="HanXRQr2_Chr04g0186571"/>
</dbReference>
<reference evidence="2 4" key="1">
    <citation type="journal article" date="2017" name="Nature">
        <title>The sunflower genome provides insights into oil metabolism, flowering and Asterid evolution.</title>
        <authorList>
            <person name="Badouin H."/>
            <person name="Gouzy J."/>
            <person name="Grassa C.J."/>
            <person name="Murat F."/>
            <person name="Staton S.E."/>
            <person name="Cottret L."/>
            <person name="Lelandais-Briere C."/>
            <person name="Owens G.L."/>
            <person name="Carrere S."/>
            <person name="Mayjonade B."/>
            <person name="Legrand L."/>
            <person name="Gill N."/>
            <person name="Kane N.C."/>
            <person name="Bowers J.E."/>
            <person name="Hubner S."/>
            <person name="Bellec A."/>
            <person name="Berard A."/>
            <person name="Berges H."/>
            <person name="Blanchet N."/>
            <person name="Boniface M.C."/>
            <person name="Brunel D."/>
            <person name="Catrice O."/>
            <person name="Chaidir N."/>
            <person name="Claudel C."/>
            <person name="Donnadieu C."/>
            <person name="Faraut T."/>
            <person name="Fievet G."/>
            <person name="Helmstetter N."/>
            <person name="King M."/>
            <person name="Knapp S.J."/>
            <person name="Lai Z."/>
            <person name="Le Paslier M.C."/>
            <person name="Lippi Y."/>
            <person name="Lorenzon L."/>
            <person name="Mandel J.R."/>
            <person name="Marage G."/>
            <person name="Marchand G."/>
            <person name="Marquand E."/>
            <person name="Bret-Mestries E."/>
            <person name="Morien E."/>
            <person name="Nambeesan S."/>
            <person name="Nguyen T."/>
            <person name="Pegot-Espagnet P."/>
            <person name="Pouilly N."/>
            <person name="Raftis F."/>
            <person name="Sallet E."/>
            <person name="Schiex T."/>
            <person name="Thomas J."/>
            <person name="Vandecasteele C."/>
            <person name="Vares D."/>
            <person name="Vear F."/>
            <person name="Vautrin S."/>
            <person name="Crespi M."/>
            <person name="Mangin B."/>
            <person name="Burke J.M."/>
            <person name="Salse J."/>
            <person name="Munos S."/>
            <person name="Vincourt P."/>
            <person name="Rieseberg L.H."/>
            <person name="Langlade N.B."/>
        </authorList>
    </citation>
    <scope>NUCLEOTIDE SEQUENCE [LARGE SCALE GENOMIC DNA]</scope>
    <source>
        <strain evidence="4">cv. SF193</strain>
        <tissue evidence="2">Leaves</tissue>
    </source>
</reference>
<dbReference type="Proteomes" id="UP000215914">
    <property type="component" value="Chromosome 4"/>
</dbReference>
<reference evidence="3" key="2">
    <citation type="submission" date="2017-02" db="EMBL/GenBank/DDBJ databases">
        <title>Sunflower complete genome.</title>
        <authorList>
            <person name="Langlade N."/>
            <person name="Munos S."/>
        </authorList>
    </citation>
    <scope>NUCLEOTIDE SEQUENCE [LARGE SCALE GENOMIC DNA]</scope>
    <source>
        <tissue evidence="3">Leaves</tissue>
    </source>
</reference>
<accession>A0A251V1U0</accession>
<dbReference type="EMBL" id="MNCJ02000319">
    <property type="protein sequence ID" value="KAF5811889.1"/>
    <property type="molecule type" value="Genomic_DNA"/>
</dbReference>
<feature type="compositionally biased region" description="Polar residues" evidence="1">
    <location>
        <begin position="33"/>
        <end position="43"/>
    </location>
</feature>
<sequence length="74" mass="8708">MIWIHLSWITERQIHRKISRQRDMDESEETPKAYQTPSSVADSSKSRSEKMHNASAMTVYGAFVNGFWTFVDIW</sequence>
<name>A0A251V1U0_HELAN</name>